<organism evidence="1 4">
    <name type="scientific">Gluconacetobacter dulcium</name>
    <dbReference type="NCBI Taxonomy" id="2729096"/>
    <lineage>
        <taxon>Bacteria</taxon>
        <taxon>Pseudomonadati</taxon>
        <taxon>Pseudomonadota</taxon>
        <taxon>Alphaproteobacteria</taxon>
        <taxon>Acetobacterales</taxon>
        <taxon>Acetobacteraceae</taxon>
        <taxon>Gluconacetobacter</taxon>
    </lineage>
</organism>
<protein>
    <submittedName>
        <fullName evidence="1">Uncharacterized protein</fullName>
    </submittedName>
</protein>
<reference evidence="3 4" key="1">
    <citation type="submission" date="2020-04" db="EMBL/GenBank/DDBJ databases">
        <title>Description of novel Gluconacetobacter.</title>
        <authorList>
            <person name="Sombolestani A."/>
        </authorList>
    </citation>
    <scope>NUCLEOTIDE SEQUENCE [LARGE SCALE GENOMIC DNA]</scope>
    <source>
        <strain evidence="2 3">LMG 1728</strain>
        <strain evidence="1 4">LMG 1731</strain>
    </source>
</reference>
<sequence length="90" mass="9825">MTADNSNTVPTLASLSQGQLHIIAVLQQHGQVLAEIHQMVSPPETRDEPTLRDILGRMADALDRQINALEALTEQVTRIEIGASKREAAE</sequence>
<dbReference type="EMBL" id="JABEQO010000008">
    <property type="protein sequence ID" value="MBB2164507.1"/>
    <property type="molecule type" value="Genomic_DNA"/>
</dbReference>
<evidence type="ECO:0000313" key="4">
    <source>
        <dbReference type="Proteomes" id="UP000561077"/>
    </source>
</evidence>
<dbReference type="RefSeq" id="WP_182973687.1">
    <property type="nucleotide sequence ID" value="NZ_JABEQN010000008.1"/>
</dbReference>
<dbReference type="AlphaFoldDB" id="A0A7W4IKZ1"/>
<evidence type="ECO:0000313" key="2">
    <source>
        <dbReference type="EMBL" id="MBB2193726.1"/>
    </source>
</evidence>
<dbReference type="Proteomes" id="UP000540490">
    <property type="component" value="Unassembled WGS sequence"/>
</dbReference>
<comment type="caution">
    <text evidence="1">The sequence shown here is derived from an EMBL/GenBank/DDBJ whole genome shotgun (WGS) entry which is preliminary data.</text>
</comment>
<dbReference type="Proteomes" id="UP000561077">
    <property type="component" value="Unassembled WGS sequence"/>
</dbReference>
<evidence type="ECO:0000313" key="1">
    <source>
        <dbReference type="EMBL" id="MBB2164507.1"/>
    </source>
</evidence>
<dbReference type="EMBL" id="JABEQN010000008">
    <property type="protein sequence ID" value="MBB2193726.1"/>
    <property type="molecule type" value="Genomic_DNA"/>
</dbReference>
<gene>
    <name evidence="2" type="ORF">HLH25_08730</name>
    <name evidence="1" type="ORF">HLH26_08125</name>
</gene>
<proteinExistence type="predicted"/>
<keyword evidence="3" id="KW-1185">Reference proteome</keyword>
<evidence type="ECO:0000313" key="3">
    <source>
        <dbReference type="Proteomes" id="UP000540490"/>
    </source>
</evidence>
<name>A0A7W4IKZ1_9PROT</name>
<accession>A0A7W4IKZ1</accession>